<feature type="domain" description="Polysaccharide pyruvyl transferase" evidence="1">
    <location>
        <begin position="437"/>
        <end position="716"/>
    </location>
</feature>
<dbReference type="PANTHER" id="PTHR11183">
    <property type="entry name" value="GLYCOGENIN SUBFAMILY MEMBER"/>
    <property type="match status" value="1"/>
</dbReference>
<comment type="caution">
    <text evidence="2">The sequence shown here is derived from an EMBL/GenBank/DDBJ whole genome shotgun (WGS) entry which is preliminary data.</text>
</comment>
<dbReference type="InterPro" id="IPR029044">
    <property type="entry name" value="Nucleotide-diphossugar_trans"/>
</dbReference>
<proteinExistence type="predicted"/>
<reference evidence="2 3" key="1">
    <citation type="submission" date="2020-05" db="EMBL/GenBank/DDBJ databases">
        <title>Genomic Encyclopedia of Type Strains, Phase III (KMG-III): the genomes of soil and plant-associated and newly described type strains.</title>
        <authorList>
            <person name="Whitman W."/>
        </authorList>
    </citation>
    <scope>NUCLEOTIDE SEQUENCE [LARGE SCALE GENOMIC DNA]</scope>
    <source>
        <strain evidence="2 3">KCTC 19046</strain>
    </source>
</reference>
<evidence type="ECO:0000313" key="3">
    <source>
        <dbReference type="Proteomes" id="UP000757540"/>
    </source>
</evidence>
<evidence type="ECO:0000313" key="2">
    <source>
        <dbReference type="EMBL" id="NOV97555.1"/>
    </source>
</evidence>
<dbReference type="InterPro" id="IPR007345">
    <property type="entry name" value="Polysacch_pyruvyl_Trfase"/>
</dbReference>
<accession>A0ABX2A3W1</accession>
<protein>
    <submittedName>
        <fullName evidence="2">Lipopolysaccharide biosynthesis glycosyltransferase</fullName>
    </submittedName>
</protein>
<dbReference type="SUPFAM" id="SSF53448">
    <property type="entry name" value="Nucleotide-diphospho-sugar transferases"/>
    <property type="match status" value="1"/>
</dbReference>
<organism evidence="2 3">
    <name type="scientific">Isoptericola halotolerans</name>
    <dbReference type="NCBI Taxonomy" id="300560"/>
    <lineage>
        <taxon>Bacteria</taxon>
        <taxon>Bacillati</taxon>
        <taxon>Actinomycetota</taxon>
        <taxon>Actinomycetes</taxon>
        <taxon>Micrococcales</taxon>
        <taxon>Promicromonosporaceae</taxon>
        <taxon>Isoptericola</taxon>
    </lineage>
</organism>
<dbReference type="Gene3D" id="3.90.550.10">
    <property type="entry name" value="Spore Coat Polysaccharide Biosynthesis Protein SpsA, Chain A"/>
    <property type="match status" value="1"/>
</dbReference>
<dbReference type="Pfam" id="PF04230">
    <property type="entry name" value="PS_pyruv_trans"/>
    <property type="match status" value="1"/>
</dbReference>
<keyword evidence="3" id="KW-1185">Reference proteome</keyword>
<dbReference type="RefSeq" id="WP_171783747.1">
    <property type="nucleotide sequence ID" value="NZ_BAAAML010000009.1"/>
</dbReference>
<dbReference type="InterPro" id="IPR002495">
    <property type="entry name" value="Glyco_trans_8"/>
</dbReference>
<evidence type="ECO:0000259" key="1">
    <source>
        <dbReference type="Pfam" id="PF04230"/>
    </source>
</evidence>
<dbReference type="Pfam" id="PF01501">
    <property type="entry name" value="Glyco_transf_8"/>
    <property type="match status" value="1"/>
</dbReference>
<dbReference type="EMBL" id="JABEZU010000002">
    <property type="protein sequence ID" value="NOV97555.1"/>
    <property type="molecule type" value="Genomic_DNA"/>
</dbReference>
<dbReference type="Proteomes" id="UP000757540">
    <property type="component" value="Unassembled WGS sequence"/>
</dbReference>
<sequence length="785" mass="86265">MTTNTGRRAYVSFVDDNYFVGFVALLKSLHLTEPGTTADLVVLHDGLDPTNVARLRVLRPDVRFVRIDPAPYERYRKGDDANYLYTKAYYILDAFRLRDYDRVVTLDTDMIVTGPIEELFDHPAAFAAVPQLFDSDDGRKLNSGLLVFGREHMSDEFVARLDEIGESGRYELERHDQGVLTAALDGDYTPLDRIFNWVKRATRPGGAPPADARIIHYTGRFKPWTGGEQGYAQLESVWHRYAVSDAAFFCRFVEAARAHAAAGGTVHEELVAYCADQVTDLPAELVAGLQQEDLPVKALMQTAGELSAQGDFAAAVAVRRLVAAQLGRVDQGLRHAADLRAVGRYDDAMAVAGLAALDGDAADGRYFQGETAWVRGDVEAAAAYVDDALARQPVHAKARSLRRRLAWPSPDARVESTLTEGGLRLSHAAFYVDELGNFGDELLPVAVRESVAALRPVESWTGVHVHQVFDGEVVDRVNATDALLVGGGGLFLPDTMPNAHSGWQWNVPDESLRRLRVPLALTAVGYNLFDGQQIHGSRFAESLRQTVDTAALVGLRNHGSIDRVRSILPADLAEKVVYMPCPTTFLGLLDHGPAARVRRRTEAQAAPVVYLNIAYDRSSLRFKDDYPAFLAAIDTFVRAVRDTADVRVAAHTVGDEKVAHDLYAHHGTRIPVDAFFRMGVGRAVQAYADAAVVVGMRGHAGMIPFGVGTPIVSLVSHPKLRYFLEDVQHPEWGLDIREPDLAERLVELVSDVVGDQERYRAQVAAARETLRDGYDEALGKLLALL</sequence>
<dbReference type="InterPro" id="IPR050587">
    <property type="entry name" value="GNT1/Glycosyltrans_8"/>
</dbReference>
<gene>
    <name evidence="2" type="ORF">HDG69_002130</name>
</gene>
<name>A0ABX2A3W1_9MICO</name>